<evidence type="ECO:0000313" key="11">
    <source>
        <dbReference type="EMBL" id="WIF98558.1"/>
    </source>
</evidence>
<evidence type="ECO:0000256" key="1">
    <source>
        <dbReference type="ARBA" id="ARBA00004651"/>
    </source>
</evidence>
<keyword evidence="4" id="KW-1003">Cell membrane</keyword>
<evidence type="ECO:0000256" key="5">
    <source>
        <dbReference type="ARBA" id="ARBA00022692"/>
    </source>
</evidence>
<keyword evidence="5 9" id="KW-0812">Transmembrane</keyword>
<evidence type="ECO:0000256" key="8">
    <source>
        <dbReference type="ARBA" id="ARBA00038435"/>
    </source>
</evidence>
<dbReference type="PANTHER" id="PTHR33451:SF3">
    <property type="entry name" value="MALATE-2H(+)_NA(+)-LACTATE ANTIPORTER"/>
    <property type="match status" value="1"/>
</dbReference>
<organism evidence="11 12">
    <name type="scientific">Pontibacillus chungwhensis</name>
    <dbReference type="NCBI Taxonomy" id="265426"/>
    <lineage>
        <taxon>Bacteria</taxon>
        <taxon>Bacillati</taxon>
        <taxon>Bacillota</taxon>
        <taxon>Bacilli</taxon>
        <taxon>Bacillales</taxon>
        <taxon>Bacillaceae</taxon>
        <taxon>Pontibacillus</taxon>
    </lineage>
</organism>
<reference evidence="11 12" key="1">
    <citation type="submission" date="2023-05" db="EMBL/GenBank/DDBJ databases">
        <title>Comparative genomics reveals the evidence of polycyclic aromatic hydrocarbons degradation in moderately halophilic genus Pontibacillus.</title>
        <authorList>
            <person name="Yang H."/>
            <person name="Qian Z."/>
        </authorList>
    </citation>
    <scope>NUCLEOTIDE SEQUENCE [LARGE SCALE GENOMIC DNA]</scope>
    <source>
        <strain evidence="12">HN14</strain>
    </source>
</reference>
<evidence type="ECO:0000256" key="6">
    <source>
        <dbReference type="ARBA" id="ARBA00022989"/>
    </source>
</evidence>
<evidence type="ECO:0000256" key="4">
    <source>
        <dbReference type="ARBA" id="ARBA00022475"/>
    </source>
</evidence>
<keyword evidence="6 9" id="KW-1133">Transmembrane helix</keyword>
<protein>
    <submittedName>
        <fullName evidence="11">Na+/H+ antiporter NhaC</fullName>
    </submittedName>
</protein>
<feature type="transmembrane region" description="Helical" evidence="9">
    <location>
        <begin position="32"/>
        <end position="53"/>
    </location>
</feature>
<feature type="transmembrane region" description="Helical" evidence="9">
    <location>
        <begin position="314"/>
        <end position="338"/>
    </location>
</feature>
<comment type="similarity">
    <text evidence="8">Belongs to the NhaC Na(+)/H(+) (TC 2.A.35) antiporter family.</text>
</comment>
<evidence type="ECO:0000256" key="7">
    <source>
        <dbReference type="ARBA" id="ARBA00023136"/>
    </source>
</evidence>
<dbReference type="EMBL" id="CP126446">
    <property type="protein sequence ID" value="WIF98558.1"/>
    <property type="molecule type" value="Genomic_DNA"/>
</dbReference>
<evidence type="ECO:0000256" key="3">
    <source>
        <dbReference type="ARBA" id="ARBA00022449"/>
    </source>
</evidence>
<dbReference type="Pfam" id="PF03553">
    <property type="entry name" value="Na_H_antiporter"/>
    <property type="match status" value="1"/>
</dbReference>
<keyword evidence="2" id="KW-0813">Transport</keyword>
<name>A0ABY8UZ86_9BACI</name>
<feature type="transmembrane region" description="Helical" evidence="9">
    <location>
        <begin position="258"/>
        <end position="281"/>
    </location>
</feature>
<feature type="transmembrane region" description="Helical" evidence="9">
    <location>
        <begin position="231"/>
        <end position="249"/>
    </location>
</feature>
<evidence type="ECO:0000256" key="9">
    <source>
        <dbReference type="SAM" id="Phobius"/>
    </source>
</evidence>
<feature type="domain" description="Na+/H+ antiporter NhaC-like C-terminal" evidence="10">
    <location>
        <begin position="156"/>
        <end position="450"/>
    </location>
</feature>
<proteinExistence type="inferred from homology"/>
<feature type="transmembrane region" description="Helical" evidence="9">
    <location>
        <begin position="65"/>
        <end position="85"/>
    </location>
</feature>
<feature type="transmembrane region" description="Helical" evidence="9">
    <location>
        <begin position="105"/>
        <end position="138"/>
    </location>
</feature>
<feature type="transmembrane region" description="Helical" evidence="9">
    <location>
        <begin position="426"/>
        <end position="445"/>
    </location>
</feature>
<feature type="transmembrane region" description="Helical" evidence="9">
    <location>
        <begin position="193"/>
        <end position="211"/>
    </location>
</feature>
<keyword evidence="12" id="KW-1185">Reference proteome</keyword>
<keyword evidence="7 9" id="KW-0472">Membrane</keyword>
<dbReference type="InterPro" id="IPR004770">
    <property type="entry name" value="Na/H_antiport_NhaC"/>
</dbReference>
<evidence type="ECO:0000256" key="2">
    <source>
        <dbReference type="ARBA" id="ARBA00022448"/>
    </source>
</evidence>
<dbReference type="PANTHER" id="PTHR33451">
    <property type="entry name" value="MALATE-2H(+)/NA(+)-LACTATE ANTIPORTER"/>
    <property type="match status" value="1"/>
</dbReference>
<dbReference type="Proteomes" id="UP001236652">
    <property type="component" value="Chromosome"/>
</dbReference>
<evidence type="ECO:0000313" key="12">
    <source>
        <dbReference type="Proteomes" id="UP001236652"/>
    </source>
</evidence>
<comment type="subcellular location">
    <subcellularLocation>
        <location evidence="1">Cell membrane</location>
        <topology evidence="1">Multi-pass membrane protein</topology>
    </subcellularLocation>
</comment>
<feature type="transmembrane region" description="Helical" evidence="9">
    <location>
        <begin position="350"/>
        <end position="370"/>
    </location>
</feature>
<sequence>MNKQPSFLLALLPPAALIAAAAYSIPNELGMFLPLLIGIAVTCIVGMVTGFSWEELQEYMKTGVARALPAIFILFIIGTIVGSWMLSGTIPSIIYYGLEFIQPNLFLPTIALTTGIVAITLGSSFTAMATVGVAFMAIGAGMGIPDPYIVGALVSGAFFGDKISPLSDTTNIAPAMVGVNLFDHVRHMLWDTIPAFLISLILFWFLGLNASGDGAQSEKITSIMDGLTDTFTIHPLLLTLPVITILLIVKRLPAVPSLVIVSVIGGMAAFFVQGSSLAQIMGAMTDGFAPSTSSETLNALFDQGGGITSMLPTIGLIIAATALGGVLEGTGIFTVLLNRIVHTIQSTGSLVLRTVLSTLVVAFTSGEQYLSVILPSRAMAEAYEKQGIHPKNLSRTVEAAGTVGINLVPWGVTALFVSNITNVSPYSFIPFIFFAYLVIAINLFYGYTGISITKAEVSGKQDANEQQKRDRLPVAR</sequence>
<dbReference type="InterPro" id="IPR052180">
    <property type="entry name" value="NhaC_Na-H+_Antiporter"/>
</dbReference>
<evidence type="ECO:0000259" key="10">
    <source>
        <dbReference type="Pfam" id="PF03553"/>
    </source>
</evidence>
<accession>A0ABY8UZ86</accession>
<keyword evidence="3" id="KW-0050">Antiport</keyword>
<dbReference type="InterPro" id="IPR018461">
    <property type="entry name" value="Na/H_Antiport_NhaC-like_C"/>
</dbReference>
<dbReference type="NCBIfam" id="TIGR00931">
    <property type="entry name" value="antiport_nhaC"/>
    <property type="match status" value="1"/>
</dbReference>
<gene>
    <name evidence="11" type="primary">nhaC</name>
    <name evidence="11" type="ORF">QNI29_02495</name>
</gene>
<dbReference type="RefSeq" id="WP_231419233.1">
    <property type="nucleotide sequence ID" value="NZ_CP126446.1"/>
</dbReference>